<comment type="caution">
    <text evidence="1">The sequence shown here is derived from an EMBL/GenBank/DDBJ whole genome shotgun (WGS) entry which is preliminary data.</text>
</comment>
<dbReference type="Proteomes" id="UP000245921">
    <property type="component" value="Unassembled WGS sequence"/>
</dbReference>
<keyword evidence="2" id="KW-1185">Reference proteome</keyword>
<name>A0AA45C4K5_9BACT</name>
<proteinExistence type="predicted"/>
<accession>A0AA45C4K5</accession>
<protein>
    <submittedName>
        <fullName evidence="1">Uncharacterized protein</fullName>
    </submittedName>
</protein>
<dbReference type="AlphaFoldDB" id="A0AA45C4K5"/>
<evidence type="ECO:0000313" key="1">
    <source>
        <dbReference type="EMBL" id="PWJ86734.1"/>
    </source>
</evidence>
<evidence type="ECO:0000313" key="2">
    <source>
        <dbReference type="Proteomes" id="UP000245921"/>
    </source>
</evidence>
<sequence>MVYFLLKSKYINNYKKNKLIENDFEFFNQEYLIKNINIDFKEDLNIFLDLLINFSIVGIKDNEFFSLETYIENIKNEKNTDEIIWKINTILKINEIIFERKKRIKDILEQLKYDYYYDFKIWNNYGKSRLYIYDEDIEYGYIDLIGNNHKIKDYNFLRSIINDKRIKILASIYRKNKI</sequence>
<gene>
    <name evidence="1" type="ORF">C7380_13017</name>
</gene>
<organism evidence="1 2">
    <name type="scientific">Oceanotoga teriensis</name>
    <dbReference type="NCBI Taxonomy" id="515440"/>
    <lineage>
        <taxon>Bacteria</taxon>
        <taxon>Thermotogati</taxon>
        <taxon>Thermotogota</taxon>
        <taxon>Thermotogae</taxon>
        <taxon>Petrotogales</taxon>
        <taxon>Petrotogaceae</taxon>
        <taxon>Oceanotoga</taxon>
    </lineage>
</organism>
<dbReference type="RefSeq" id="WP_109606573.1">
    <property type="nucleotide sequence ID" value="NZ_QGGI01000030.1"/>
</dbReference>
<reference evidence="1 2" key="1">
    <citation type="submission" date="2018-05" db="EMBL/GenBank/DDBJ databases">
        <title>Genomic Encyclopedia of Type Strains, Phase IV (KMG-IV): sequencing the most valuable type-strain genomes for metagenomic binning, comparative biology and taxonomic classification.</title>
        <authorList>
            <person name="Goeker M."/>
        </authorList>
    </citation>
    <scope>NUCLEOTIDE SEQUENCE [LARGE SCALE GENOMIC DNA]</scope>
    <source>
        <strain evidence="1 2">DSM 24906</strain>
    </source>
</reference>
<dbReference type="EMBL" id="QGGI01000030">
    <property type="protein sequence ID" value="PWJ86734.1"/>
    <property type="molecule type" value="Genomic_DNA"/>
</dbReference>